<sequence length="243" mass="27307">MNFTIFSLVTAQTFSMSPLFTGRSQFNSISSSFSYSYASIFYFQNIRELSLNFNTFSFILSSAVYISSEDQENKRFNKRFSDSGELSKIKISNCLFLKCVSKENGGGIFIGSKTSDTDFTLQSTGFKQCQSKNGDAFYSETRSITCQSCCIDNCINSAFYANEKKTLNFQSNFISNSKLNSNIKQSPQFKFESVNLSFNTDSIHITTESVHDFEVVITDCELNSNAGEDLFVVSLPYAIDFSI</sequence>
<keyword evidence="2" id="KW-1185">Reference proteome</keyword>
<dbReference type="Proteomes" id="UP001470230">
    <property type="component" value="Unassembled WGS sequence"/>
</dbReference>
<dbReference type="EMBL" id="JAPFFF010000009">
    <property type="protein sequence ID" value="KAK8882601.1"/>
    <property type="molecule type" value="Genomic_DNA"/>
</dbReference>
<name>A0ABR2JV22_9EUKA</name>
<organism evidence="1 2">
    <name type="scientific">Tritrichomonas musculus</name>
    <dbReference type="NCBI Taxonomy" id="1915356"/>
    <lineage>
        <taxon>Eukaryota</taxon>
        <taxon>Metamonada</taxon>
        <taxon>Parabasalia</taxon>
        <taxon>Tritrichomonadida</taxon>
        <taxon>Tritrichomonadidae</taxon>
        <taxon>Tritrichomonas</taxon>
    </lineage>
</organism>
<evidence type="ECO:0000313" key="1">
    <source>
        <dbReference type="EMBL" id="KAK8882601.1"/>
    </source>
</evidence>
<protein>
    <submittedName>
        <fullName evidence="1">Uncharacterized protein</fullName>
    </submittedName>
</protein>
<comment type="caution">
    <text evidence="1">The sequence shown here is derived from an EMBL/GenBank/DDBJ whole genome shotgun (WGS) entry which is preliminary data.</text>
</comment>
<reference evidence="1 2" key="1">
    <citation type="submission" date="2024-04" db="EMBL/GenBank/DDBJ databases">
        <title>Tritrichomonas musculus Genome.</title>
        <authorList>
            <person name="Alves-Ferreira E."/>
            <person name="Grigg M."/>
            <person name="Lorenzi H."/>
            <person name="Galac M."/>
        </authorList>
    </citation>
    <scope>NUCLEOTIDE SEQUENCE [LARGE SCALE GENOMIC DNA]</scope>
    <source>
        <strain evidence="1 2">EAF2021</strain>
    </source>
</reference>
<proteinExistence type="predicted"/>
<evidence type="ECO:0000313" key="2">
    <source>
        <dbReference type="Proteomes" id="UP001470230"/>
    </source>
</evidence>
<gene>
    <name evidence="1" type="ORF">M9Y10_045243</name>
</gene>
<accession>A0ABR2JV22</accession>